<dbReference type="RefSeq" id="WP_087619385.1">
    <property type="nucleotide sequence ID" value="NZ_NEXX01000001.1"/>
</dbReference>
<evidence type="ECO:0000256" key="1">
    <source>
        <dbReference type="SAM" id="Phobius"/>
    </source>
</evidence>
<keyword evidence="1" id="KW-0812">Transmembrane</keyword>
<dbReference type="AlphaFoldDB" id="A0A1Z9Z2L6"/>
<keyword evidence="1" id="KW-1133">Transmembrane helix</keyword>
<comment type="caution">
    <text evidence="2">The sequence shown here is derived from an EMBL/GenBank/DDBJ whole genome shotgun (WGS) entry which is preliminary data.</text>
</comment>
<feature type="transmembrane region" description="Helical" evidence="1">
    <location>
        <begin position="193"/>
        <end position="213"/>
    </location>
</feature>
<feature type="transmembrane region" description="Helical" evidence="1">
    <location>
        <begin position="20"/>
        <end position="43"/>
    </location>
</feature>
<protein>
    <submittedName>
        <fullName evidence="2">Uncharacterized protein</fullName>
    </submittedName>
</protein>
<accession>A0A1Z9Z2L6</accession>
<evidence type="ECO:0000313" key="2">
    <source>
        <dbReference type="EMBL" id="OUY08723.1"/>
    </source>
</evidence>
<name>A0A1Z9Z2L6_9GAMM</name>
<dbReference type="EMBL" id="NEXX01000001">
    <property type="protein sequence ID" value="OUY08723.1"/>
    <property type="molecule type" value="Genomic_DNA"/>
</dbReference>
<proteinExistence type="predicted"/>
<keyword evidence="1" id="KW-0472">Membrane</keyword>
<organism evidence="2 3">
    <name type="scientific">Acinetobacter populi</name>
    <dbReference type="NCBI Taxonomy" id="1582270"/>
    <lineage>
        <taxon>Bacteria</taxon>
        <taxon>Pseudomonadati</taxon>
        <taxon>Pseudomonadota</taxon>
        <taxon>Gammaproteobacteria</taxon>
        <taxon>Moraxellales</taxon>
        <taxon>Moraxellaceae</taxon>
        <taxon>Acinetobacter</taxon>
    </lineage>
</organism>
<keyword evidence="3" id="KW-1185">Reference proteome</keyword>
<evidence type="ECO:0000313" key="3">
    <source>
        <dbReference type="Proteomes" id="UP000196536"/>
    </source>
</evidence>
<sequence>MSINAELDLNAIIEKLLNDTYGLIFLCIIIFLVILTVFVYFIAKSGLISEIKNYLEYRNKSEQDRLKNQNDLLAMASFKPIENELKYHFDIERIQKYLKFKHSDMDLIFYIISCRNKKAAIKYYESSSSCLEKDLITKRYILKKIYKNWVVSTLYWLGTILYFGLVFASLFPTIWVFQIAWTTGENLNDLPNVFFAFQFLLSIIAIVVGLFILSPLLKPWKAKQFLELEKVKD</sequence>
<feature type="transmembrane region" description="Helical" evidence="1">
    <location>
        <begin position="154"/>
        <end position="181"/>
    </location>
</feature>
<dbReference type="OrthoDB" id="6690709at2"/>
<reference evidence="2 3" key="1">
    <citation type="submission" date="2017-05" db="EMBL/GenBank/DDBJ databases">
        <title>Acinetobacter populi ANC 5415 (= PBJ7), whole genome shotgun sequencing project.</title>
        <authorList>
            <person name="Nemec A."/>
            <person name="Radolfova-Krizova L."/>
        </authorList>
    </citation>
    <scope>NUCLEOTIDE SEQUENCE [LARGE SCALE GENOMIC DNA]</scope>
    <source>
        <strain evidence="2 3">PBJ7</strain>
    </source>
</reference>
<dbReference type="Proteomes" id="UP000196536">
    <property type="component" value="Unassembled WGS sequence"/>
</dbReference>
<gene>
    <name evidence="2" type="ORF">CAP51_03670</name>
</gene>